<sequence>MHVSVYASSVQGLRDAENPEDASVGSYHLPVGFGAVLWQIISDRFGYNDVIDDLACLLDDEIVGVPNGRSPGVFPACPLIRFRDIFTLANTLRFDRLFAGAWKYRHADNVRNWIRAFRNLAFGASSQPCENFFIRDNLAGNHLMQRSLEIVEVVKHSRVLADCACSYEVIQAVYSMCFFASVLRAPFCVLVLNMSQAVDSLCEASAVGVELPYGVEGNVVLGEEASGYDMYVAVGFVLLVCALDVVHVGMLPLQSSFGNEARME</sequence>
<evidence type="ECO:0000313" key="1">
    <source>
        <dbReference type="EMBL" id="CAP96261.1"/>
    </source>
</evidence>
<proteinExistence type="predicted"/>
<evidence type="ECO:0000313" key="2">
    <source>
        <dbReference type="Proteomes" id="UP000000724"/>
    </source>
</evidence>
<dbReference type="AlphaFoldDB" id="B6HNB4"/>
<dbReference type="EMBL" id="AM920436">
    <property type="protein sequence ID" value="CAP96261.1"/>
    <property type="molecule type" value="Genomic_DNA"/>
</dbReference>
<protein>
    <submittedName>
        <fullName evidence="1">Uncharacterized protein</fullName>
    </submittedName>
</protein>
<dbReference type="VEuPathDB" id="FungiDB:PCH_Pc21g13640"/>
<organism evidence="1 2">
    <name type="scientific">Penicillium rubens (strain ATCC 28089 / DSM 1075 / NRRL 1951 / Wisconsin 54-1255)</name>
    <name type="common">Penicillium chrysogenum</name>
    <dbReference type="NCBI Taxonomy" id="500485"/>
    <lineage>
        <taxon>Eukaryota</taxon>
        <taxon>Fungi</taxon>
        <taxon>Dikarya</taxon>
        <taxon>Ascomycota</taxon>
        <taxon>Pezizomycotina</taxon>
        <taxon>Eurotiomycetes</taxon>
        <taxon>Eurotiomycetidae</taxon>
        <taxon>Eurotiales</taxon>
        <taxon>Aspergillaceae</taxon>
        <taxon>Penicillium</taxon>
        <taxon>Penicillium chrysogenum species complex</taxon>
    </lineage>
</organism>
<dbReference type="OMA" id="CENFFIR"/>
<reference evidence="1 2" key="1">
    <citation type="journal article" date="2008" name="Nat. Biotechnol.">
        <title>Genome sequencing and analysis of the filamentous fungus Penicillium chrysogenum.</title>
        <authorList>
            <person name="van den Berg M.A."/>
            <person name="Albang R."/>
            <person name="Albermann K."/>
            <person name="Badger J.H."/>
            <person name="Daran J.-M."/>
            <person name="Driessen A.J.M."/>
            <person name="Garcia-Estrada C."/>
            <person name="Fedorova N.D."/>
            <person name="Harris D.M."/>
            <person name="Heijne W.H.M."/>
            <person name="Joardar V.S."/>
            <person name="Kiel J.A.K.W."/>
            <person name="Kovalchuk A."/>
            <person name="Martin J.F."/>
            <person name="Nierman W.C."/>
            <person name="Nijland J.G."/>
            <person name="Pronk J.T."/>
            <person name="Roubos J.A."/>
            <person name="van der Klei I.J."/>
            <person name="van Peij N.N.M.E."/>
            <person name="Veenhuis M."/>
            <person name="von Doehren H."/>
            <person name="Wagner C."/>
            <person name="Wortman J.R."/>
            <person name="Bovenberg R.A.L."/>
        </authorList>
    </citation>
    <scope>NUCLEOTIDE SEQUENCE [LARGE SCALE GENOMIC DNA]</scope>
    <source>
        <strain evidence="2">ATCC 28089 / DSM 1075 / NRRL 1951 / Wisconsin 54-1255</strain>
    </source>
</reference>
<gene>
    <name evidence="1" type="ORF">Pc21g13640</name>
    <name evidence="1" type="ORF">PCH_Pc21g13640</name>
</gene>
<dbReference type="HOGENOM" id="CLU_1054123_0_0_1"/>
<name>B6HNB4_PENRW</name>
<keyword evidence="2" id="KW-1185">Reference proteome</keyword>
<dbReference type="Proteomes" id="UP000000724">
    <property type="component" value="Contig Pc00c21"/>
</dbReference>
<accession>B6HNB4</accession>